<keyword evidence="1" id="KW-0479">Metal-binding</keyword>
<evidence type="ECO:0000256" key="3">
    <source>
        <dbReference type="SAM" id="MobiDB-lite"/>
    </source>
</evidence>
<sequence length="738" mass="84439">MPKRPRLQYKTQISDNRSGARDIESNATRYRLRSLRKKLPKDNLEDLRRTVEVQAQTIADLQNQLDNEKRLTQKYKQYKDLFLQQRLRMRSHQDSDYVCVATGCGQTFSRADRVRYHIRNTQDGDHQRLAQYLEQRECPSCLISTGHFFRHLFSCSREQYRLALGEFYGVEISDDAVIPPPAIFEAQSIERVRTLEDLPNVDTSDETIDFHPRSLDAEPNLPDISPGELSLPEFAEYNMFRYGATSHLKLLTLTFLSDEILIDVIRRYSFVRFQGIKGDIEEKLERMFNANPDASDAIPNAGELNDDSYGMLVLRAYIPALQKIMAALFPGSTMNSEYHPFEPSETDIEYWGYSSAKTLYMEWFDKRMRSCASDVGLAFYEGLKLLDSQDLRSIDTCRTAGSDFSGSSAHNLTEFGNNEDSSMSSVTSDGEDGVEPSDDEDNEFDDNVIFDTVTINGRTYSMPEGSQWINFYPDDAIEAGRHRLLNRIWSDSMDGRLFLAPISLERATAFDVGCGSGAWAFDIVDTYKDCVVDGCDISCIIPNEQPPRCFLYLDNCNLPLLFRRKYNFIHVRCMGSCIDDWPFFIQQCFQALEPAGYLEVKDVQFDPQSYHKPLTESSVFHNWSQSMIEIASSRYRRDLLAITKVKDMMESQGFVGITEVTDTWPLHAQDGNSKDFANLVRANFEDEIQGLSLGILADAMGSDQVELYLLGLREEINAGDPQIYWQAMTIYGQKPEEY</sequence>
<dbReference type="GO" id="GO:0008168">
    <property type="term" value="F:methyltransferase activity"/>
    <property type="evidence" value="ECO:0007669"/>
    <property type="project" value="TreeGrafter"/>
</dbReference>
<dbReference type="OrthoDB" id="540004at2759"/>
<dbReference type="InterPro" id="IPR029063">
    <property type="entry name" value="SAM-dependent_MTases_sf"/>
</dbReference>
<keyword evidence="1" id="KW-0862">Zinc</keyword>
<evidence type="ECO:0000256" key="1">
    <source>
        <dbReference type="PROSITE-ProRule" id="PRU00042"/>
    </source>
</evidence>
<reference evidence="5 6" key="1">
    <citation type="submission" date="2015-04" db="EMBL/GenBank/DDBJ databases">
        <authorList>
            <person name="Syromyatnikov M.Y."/>
            <person name="Popov V.N."/>
        </authorList>
    </citation>
    <scope>NUCLEOTIDE SEQUENCE [LARGE SCALE GENOMIC DNA]</scope>
    <source>
        <strain evidence="5">WF-38-12</strain>
    </source>
</reference>
<dbReference type="Proteomes" id="UP000054383">
    <property type="component" value="Unassembled WGS sequence"/>
</dbReference>
<feature type="domain" description="C2H2-type" evidence="4">
    <location>
        <begin position="97"/>
        <end position="127"/>
    </location>
</feature>
<feature type="compositionally biased region" description="Acidic residues" evidence="3">
    <location>
        <begin position="429"/>
        <end position="443"/>
    </location>
</feature>
<evidence type="ECO:0000313" key="6">
    <source>
        <dbReference type="Proteomes" id="UP000054383"/>
    </source>
</evidence>
<evidence type="ECO:0000259" key="4">
    <source>
        <dbReference type="PROSITE" id="PS50157"/>
    </source>
</evidence>
<dbReference type="CDD" id="cd02440">
    <property type="entry name" value="AdoMet_MTases"/>
    <property type="match status" value="1"/>
</dbReference>
<evidence type="ECO:0000256" key="2">
    <source>
        <dbReference type="SAM" id="Coils"/>
    </source>
</evidence>
<feature type="compositionally biased region" description="Polar residues" evidence="3">
    <location>
        <begin position="408"/>
        <end position="428"/>
    </location>
</feature>
<feature type="coiled-coil region" evidence="2">
    <location>
        <begin position="44"/>
        <end position="81"/>
    </location>
</feature>
<proteinExistence type="predicted"/>
<dbReference type="InterPro" id="IPR013087">
    <property type="entry name" value="Znf_C2H2_type"/>
</dbReference>
<dbReference type="Pfam" id="PF13489">
    <property type="entry name" value="Methyltransf_23"/>
    <property type="match status" value="1"/>
</dbReference>
<keyword evidence="5" id="KW-0812">Transmembrane</keyword>
<organism evidence="5 6">
    <name type="scientific">Talaromyces islandicus</name>
    <name type="common">Penicillium islandicum</name>
    <dbReference type="NCBI Taxonomy" id="28573"/>
    <lineage>
        <taxon>Eukaryota</taxon>
        <taxon>Fungi</taxon>
        <taxon>Dikarya</taxon>
        <taxon>Ascomycota</taxon>
        <taxon>Pezizomycotina</taxon>
        <taxon>Eurotiomycetes</taxon>
        <taxon>Eurotiomycetidae</taxon>
        <taxon>Eurotiales</taxon>
        <taxon>Trichocomaceae</taxon>
        <taxon>Talaromyces</taxon>
        <taxon>Talaromyces sect. Islandici</taxon>
    </lineage>
</organism>
<accession>A0A0U1M683</accession>
<dbReference type="PROSITE" id="PS50157">
    <property type="entry name" value="ZINC_FINGER_C2H2_2"/>
    <property type="match status" value="1"/>
</dbReference>
<keyword evidence="2" id="KW-0175">Coiled coil</keyword>
<dbReference type="STRING" id="28573.A0A0U1M683"/>
<feature type="region of interest" description="Disordered" evidence="3">
    <location>
        <begin position="408"/>
        <end position="443"/>
    </location>
</feature>
<dbReference type="PANTHER" id="PTHR43591:SF105">
    <property type="entry name" value="METHYLTRANSFERASE DOMAIN-CONTAINING PROTEIN-RELATED"/>
    <property type="match status" value="1"/>
</dbReference>
<dbReference type="GO" id="GO:0008270">
    <property type="term" value="F:zinc ion binding"/>
    <property type="evidence" value="ECO:0007669"/>
    <property type="project" value="UniProtKB-KW"/>
</dbReference>
<dbReference type="EMBL" id="CVMT01000009">
    <property type="protein sequence ID" value="CRG91098.1"/>
    <property type="molecule type" value="Genomic_DNA"/>
</dbReference>
<keyword evidence="1" id="KW-0863">Zinc-finger</keyword>
<dbReference type="Gene3D" id="3.40.50.150">
    <property type="entry name" value="Vaccinia Virus protein VP39"/>
    <property type="match status" value="1"/>
</dbReference>
<name>A0A0U1M683_TALIS</name>
<dbReference type="PANTHER" id="PTHR43591">
    <property type="entry name" value="METHYLTRANSFERASE"/>
    <property type="match status" value="1"/>
</dbReference>
<dbReference type="AlphaFoldDB" id="A0A0U1M683"/>
<keyword evidence="5" id="KW-0472">Membrane</keyword>
<protein>
    <submittedName>
        <fullName evidence="5">Transmembrane protein 8A</fullName>
    </submittedName>
</protein>
<evidence type="ECO:0000313" key="5">
    <source>
        <dbReference type="EMBL" id="CRG91098.1"/>
    </source>
</evidence>
<keyword evidence="6" id="KW-1185">Reference proteome</keyword>
<dbReference type="SUPFAM" id="SSF53335">
    <property type="entry name" value="S-adenosyl-L-methionine-dependent methyltransferases"/>
    <property type="match status" value="1"/>
</dbReference>
<gene>
    <name evidence="5" type="ORF">PISL3812_08146</name>
</gene>